<evidence type="ECO:0000313" key="10">
    <source>
        <dbReference type="Proteomes" id="UP000054018"/>
    </source>
</evidence>
<proteinExistence type="inferred from homology"/>
<evidence type="ECO:0000256" key="3">
    <source>
        <dbReference type="ARBA" id="ARBA00018689"/>
    </source>
</evidence>
<dbReference type="PANTHER" id="PTHR33911">
    <property type="entry name" value="RRNA-PROCESSING PROTEIN EFG1"/>
    <property type="match status" value="1"/>
</dbReference>
<dbReference type="GO" id="GO:0030688">
    <property type="term" value="C:preribosome, small subunit precursor"/>
    <property type="evidence" value="ECO:0007669"/>
    <property type="project" value="TreeGrafter"/>
</dbReference>
<dbReference type="OrthoDB" id="47732at2759"/>
<evidence type="ECO:0000256" key="8">
    <source>
        <dbReference type="SAM" id="MobiDB-lite"/>
    </source>
</evidence>
<feature type="region of interest" description="Disordered" evidence="8">
    <location>
        <begin position="186"/>
        <end position="240"/>
    </location>
</feature>
<reference evidence="10" key="2">
    <citation type="submission" date="2015-01" db="EMBL/GenBank/DDBJ databases">
        <title>Evolutionary Origins and Diversification of the Mycorrhizal Mutualists.</title>
        <authorList>
            <consortium name="DOE Joint Genome Institute"/>
            <consortium name="Mycorrhizal Genomics Consortium"/>
            <person name="Kohler A."/>
            <person name="Kuo A."/>
            <person name="Nagy L.G."/>
            <person name="Floudas D."/>
            <person name="Copeland A."/>
            <person name="Barry K.W."/>
            <person name="Cichocki N."/>
            <person name="Veneault-Fourrey C."/>
            <person name="LaButti K."/>
            <person name="Lindquist E.A."/>
            <person name="Lipzen A."/>
            <person name="Lundell T."/>
            <person name="Morin E."/>
            <person name="Murat C."/>
            <person name="Riley R."/>
            <person name="Ohm R."/>
            <person name="Sun H."/>
            <person name="Tunlid A."/>
            <person name="Henrissat B."/>
            <person name="Grigoriev I.V."/>
            <person name="Hibbett D.S."/>
            <person name="Martin F."/>
        </authorList>
    </citation>
    <scope>NUCLEOTIDE SEQUENCE [LARGE SCALE GENOMIC DNA]</scope>
    <source>
        <strain evidence="10">441</strain>
    </source>
</reference>
<feature type="region of interest" description="Disordered" evidence="8">
    <location>
        <begin position="1"/>
        <end position="29"/>
    </location>
</feature>
<evidence type="ECO:0000256" key="5">
    <source>
        <dbReference type="ARBA" id="ARBA00022552"/>
    </source>
</evidence>
<evidence type="ECO:0000256" key="4">
    <source>
        <dbReference type="ARBA" id="ARBA00019827"/>
    </source>
</evidence>
<feature type="compositionally biased region" description="Basic and acidic residues" evidence="8">
    <location>
        <begin position="215"/>
        <end position="227"/>
    </location>
</feature>
<organism evidence="9 10">
    <name type="scientific">Pisolithus microcarpus 441</name>
    <dbReference type="NCBI Taxonomy" id="765257"/>
    <lineage>
        <taxon>Eukaryota</taxon>
        <taxon>Fungi</taxon>
        <taxon>Dikarya</taxon>
        <taxon>Basidiomycota</taxon>
        <taxon>Agaricomycotina</taxon>
        <taxon>Agaricomycetes</taxon>
        <taxon>Agaricomycetidae</taxon>
        <taxon>Boletales</taxon>
        <taxon>Sclerodermatineae</taxon>
        <taxon>Pisolithaceae</taxon>
        <taxon>Pisolithus</taxon>
    </lineage>
</organism>
<reference evidence="9 10" key="1">
    <citation type="submission" date="2014-04" db="EMBL/GenBank/DDBJ databases">
        <authorList>
            <consortium name="DOE Joint Genome Institute"/>
            <person name="Kuo A."/>
            <person name="Kohler A."/>
            <person name="Costa M.D."/>
            <person name="Nagy L.G."/>
            <person name="Floudas D."/>
            <person name="Copeland A."/>
            <person name="Barry K.W."/>
            <person name="Cichocki N."/>
            <person name="Veneault-Fourrey C."/>
            <person name="LaButti K."/>
            <person name="Lindquist E.A."/>
            <person name="Lipzen A."/>
            <person name="Lundell T."/>
            <person name="Morin E."/>
            <person name="Murat C."/>
            <person name="Sun H."/>
            <person name="Tunlid A."/>
            <person name="Henrissat B."/>
            <person name="Grigoriev I.V."/>
            <person name="Hibbett D.S."/>
            <person name="Martin F."/>
            <person name="Nordberg H.P."/>
            <person name="Cantor M.N."/>
            <person name="Hua S.X."/>
        </authorList>
    </citation>
    <scope>NUCLEOTIDE SEQUENCE [LARGE SCALE GENOMIC DNA]</scope>
    <source>
        <strain evidence="9 10">441</strain>
    </source>
</reference>
<dbReference type="AlphaFoldDB" id="A0A0C9ZDL0"/>
<evidence type="ECO:0000256" key="6">
    <source>
        <dbReference type="ARBA" id="ARBA00023054"/>
    </source>
</evidence>
<dbReference type="GO" id="GO:0005730">
    <property type="term" value="C:nucleolus"/>
    <property type="evidence" value="ECO:0007669"/>
    <property type="project" value="UniProtKB-SubCell"/>
</dbReference>
<feature type="compositionally biased region" description="Acidic residues" evidence="8">
    <location>
        <begin position="229"/>
        <end position="240"/>
    </location>
</feature>
<dbReference type="Pfam" id="PF10153">
    <property type="entry name" value="Efg1"/>
    <property type="match status" value="1"/>
</dbReference>
<evidence type="ECO:0000256" key="7">
    <source>
        <dbReference type="ARBA" id="ARBA00023242"/>
    </source>
</evidence>
<protein>
    <recommendedName>
        <fullName evidence="3">rRNA-processing protein EFG1</fullName>
    </recommendedName>
    <alternativeName>
        <fullName evidence="4">rRNA-processing protein efg1</fullName>
    </alternativeName>
</protein>
<dbReference type="GO" id="GO:0000462">
    <property type="term" value="P:maturation of SSU-rRNA from tricistronic rRNA transcript (SSU-rRNA, 5.8S rRNA, LSU-rRNA)"/>
    <property type="evidence" value="ECO:0007669"/>
    <property type="project" value="TreeGrafter"/>
</dbReference>
<keyword evidence="6" id="KW-0175">Coiled coil</keyword>
<name>A0A0C9ZDL0_9AGAM</name>
<comment type="subcellular location">
    <subcellularLocation>
        <location evidence="1">Nucleus</location>
        <location evidence="1">Nucleolus</location>
    </subcellularLocation>
</comment>
<sequence length="240" mass="27613">DLEEKPKNKAGSHPYPKKMLRMGPEDSLPGVQKIKSSLRQAKRLLGKESLAANVRVETERRIRALEADLVNAQNARKLRTMASRYHKVKFFERRKVCRKIKQIKRILLTAVGEERARLELTLSNLRVDLNYILHYPPAKKYISLFPPEVRKSSVSPTTVTIEDDDERSQIRKLIRLQMERGELSLEPDNEYDNPATSRSRLRHNGDHGVYVASRVEGHSQKVLKPSEDVSADEFFGDDND</sequence>
<accession>A0A0C9ZDL0</accession>
<keyword evidence="10" id="KW-1185">Reference proteome</keyword>
<evidence type="ECO:0000256" key="1">
    <source>
        <dbReference type="ARBA" id="ARBA00004604"/>
    </source>
</evidence>
<gene>
    <name evidence="9" type="ORF">PISMIDRAFT_69875</name>
</gene>
<keyword evidence="5" id="KW-0698">rRNA processing</keyword>
<dbReference type="EMBL" id="KN833814">
    <property type="protein sequence ID" value="KIK18013.1"/>
    <property type="molecule type" value="Genomic_DNA"/>
</dbReference>
<keyword evidence="7" id="KW-0539">Nucleus</keyword>
<feature type="non-terminal residue" evidence="9">
    <location>
        <position position="240"/>
    </location>
</feature>
<dbReference type="InterPro" id="IPR050786">
    <property type="entry name" value="EFG1_rRNA-proc"/>
</dbReference>
<evidence type="ECO:0000313" key="9">
    <source>
        <dbReference type="EMBL" id="KIK18013.1"/>
    </source>
</evidence>
<feature type="non-terminal residue" evidence="9">
    <location>
        <position position="1"/>
    </location>
</feature>
<evidence type="ECO:0000256" key="2">
    <source>
        <dbReference type="ARBA" id="ARBA00006916"/>
    </source>
</evidence>
<comment type="similarity">
    <text evidence="2">Belongs to the EFG1 family.</text>
</comment>
<dbReference type="InterPro" id="IPR019310">
    <property type="entry name" value="Efg1"/>
</dbReference>
<dbReference type="HOGENOM" id="CLU_066912_2_1_1"/>
<dbReference type="Proteomes" id="UP000054018">
    <property type="component" value="Unassembled WGS sequence"/>
</dbReference>
<dbReference type="PANTHER" id="PTHR33911:SF1">
    <property type="entry name" value="RRNA-PROCESSING PROTEIN EFG1"/>
    <property type="match status" value="1"/>
</dbReference>
<dbReference type="STRING" id="765257.A0A0C9ZDL0"/>